<dbReference type="GO" id="GO:0005524">
    <property type="term" value="F:ATP binding"/>
    <property type="evidence" value="ECO:0007669"/>
    <property type="project" value="UniProtKB-KW"/>
</dbReference>
<evidence type="ECO:0000259" key="8">
    <source>
        <dbReference type="PROSITE" id="PS50893"/>
    </source>
</evidence>
<evidence type="ECO:0000256" key="7">
    <source>
        <dbReference type="ARBA" id="ARBA00023136"/>
    </source>
</evidence>
<dbReference type="GO" id="GO:0016887">
    <property type="term" value="F:ATP hydrolysis activity"/>
    <property type="evidence" value="ECO:0007669"/>
    <property type="project" value="InterPro"/>
</dbReference>
<dbReference type="InterPro" id="IPR027417">
    <property type="entry name" value="P-loop_NTPase"/>
</dbReference>
<dbReference type="PROSITE" id="PS50893">
    <property type="entry name" value="ABC_TRANSPORTER_2"/>
    <property type="match status" value="1"/>
</dbReference>
<dbReference type="GO" id="GO:0042626">
    <property type="term" value="F:ATPase-coupled transmembrane transporter activity"/>
    <property type="evidence" value="ECO:0007669"/>
    <property type="project" value="TreeGrafter"/>
</dbReference>
<comment type="subcellular location">
    <subcellularLocation>
        <location evidence="1">Membrane</location>
        <topology evidence="1">Multi-pass membrane protein</topology>
    </subcellularLocation>
</comment>
<keyword evidence="4" id="KW-0547">Nucleotide-binding</keyword>
<name>A0A2M8Q8Y0_9CHLR</name>
<reference evidence="9 10" key="1">
    <citation type="submission" date="2017-11" db="EMBL/GenBank/DDBJ databases">
        <title>Evolution of Phototrophy in the Chloroflexi Phylum Driven by Horizontal Gene Transfer.</title>
        <authorList>
            <person name="Ward L.M."/>
            <person name="Hemp J."/>
            <person name="Shih P.M."/>
            <person name="Mcglynn S.E."/>
            <person name="Fischer W."/>
        </authorList>
    </citation>
    <scope>NUCLEOTIDE SEQUENCE [LARGE SCALE GENOMIC DNA]</scope>
    <source>
        <strain evidence="9">JP3_7</strain>
    </source>
</reference>
<evidence type="ECO:0000313" key="9">
    <source>
        <dbReference type="EMBL" id="PJF46253.1"/>
    </source>
</evidence>
<keyword evidence="3" id="KW-0812">Transmembrane</keyword>
<dbReference type="Pfam" id="PF00005">
    <property type="entry name" value="ABC_tran"/>
    <property type="match status" value="1"/>
</dbReference>
<feature type="domain" description="ABC transporter" evidence="8">
    <location>
        <begin position="1"/>
        <end position="245"/>
    </location>
</feature>
<dbReference type="InterPro" id="IPR050352">
    <property type="entry name" value="ABCG_transporters"/>
</dbReference>
<dbReference type="EMBL" id="PGTN01000344">
    <property type="protein sequence ID" value="PJF46253.1"/>
    <property type="molecule type" value="Genomic_DNA"/>
</dbReference>
<protein>
    <submittedName>
        <fullName evidence="9">ABC transporter ATP-binding protein</fullName>
    </submittedName>
</protein>
<sequence>MKVGRQKVTILDLRATPLTFSPGEFIALVGGSGSGKTTLMKALNGMAPAQEGQVAIDGRVIIEGKNAAAFAALFSIMGYVPQDDVMHRDLTVTELLRYVARLRLADLSAAEIAAAVDEVLASVDLSQHANKLVRQLSGGQRKRVNIAMELLARPRLLFLDEPTSGLDPGLDLEIMTLLRNWARGTPAAEGAGRSDPKTIVLVTHATENIEQCDYIAFMEPGGRLAYFGPPREAKRFFVPERAPEDVTYSEIYRRVASPPPMVQSRDGGQPATWA</sequence>
<evidence type="ECO:0000256" key="5">
    <source>
        <dbReference type="ARBA" id="ARBA00022840"/>
    </source>
</evidence>
<evidence type="ECO:0000256" key="4">
    <source>
        <dbReference type="ARBA" id="ARBA00022741"/>
    </source>
</evidence>
<dbReference type="InterPro" id="IPR003593">
    <property type="entry name" value="AAA+_ATPase"/>
</dbReference>
<dbReference type="Gene3D" id="3.40.50.300">
    <property type="entry name" value="P-loop containing nucleotide triphosphate hydrolases"/>
    <property type="match status" value="1"/>
</dbReference>
<feature type="non-terminal residue" evidence="9">
    <location>
        <position position="274"/>
    </location>
</feature>
<dbReference type="InterPro" id="IPR017871">
    <property type="entry name" value="ABC_transporter-like_CS"/>
</dbReference>
<evidence type="ECO:0000256" key="6">
    <source>
        <dbReference type="ARBA" id="ARBA00022989"/>
    </source>
</evidence>
<keyword evidence="5 9" id="KW-0067">ATP-binding</keyword>
<dbReference type="GO" id="GO:0016020">
    <property type="term" value="C:membrane"/>
    <property type="evidence" value="ECO:0007669"/>
    <property type="project" value="UniProtKB-SubCell"/>
</dbReference>
<comment type="caution">
    <text evidence="9">The sequence shown here is derived from an EMBL/GenBank/DDBJ whole genome shotgun (WGS) entry which is preliminary data.</text>
</comment>
<dbReference type="SMART" id="SM00382">
    <property type="entry name" value="AAA"/>
    <property type="match status" value="1"/>
</dbReference>
<keyword evidence="7" id="KW-0472">Membrane</keyword>
<evidence type="ECO:0000256" key="2">
    <source>
        <dbReference type="ARBA" id="ARBA00022448"/>
    </source>
</evidence>
<evidence type="ECO:0000256" key="3">
    <source>
        <dbReference type="ARBA" id="ARBA00022692"/>
    </source>
</evidence>
<dbReference type="AlphaFoldDB" id="A0A2M8Q8Y0"/>
<dbReference type="SUPFAM" id="SSF52540">
    <property type="entry name" value="P-loop containing nucleoside triphosphate hydrolases"/>
    <property type="match status" value="1"/>
</dbReference>
<dbReference type="PANTHER" id="PTHR48041">
    <property type="entry name" value="ABC TRANSPORTER G FAMILY MEMBER 28"/>
    <property type="match status" value="1"/>
</dbReference>
<proteinExistence type="predicted"/>
<keyword evidence="6" id="KW-1133">Transmembrane helix</keyword>
<evidence type="ECO:0000313" key="10">
    <source>
        <dbReference type="Proteomes" id="UP000230790"/>
    </source>
</evidence>
<dbReference type="InterPro" id="IPR003439">
    <property type="entry name" value="ABC_transporter-like_ATP-bd"/>
</dbReference>
<accession>A0A2M8Q8Y0</accession>
<keyword evidence="2" id="KW-0813">Transport</keyword>
<organism evidence="9 10">
    <name type="scientific">Candidatus Thermofonsia Clade 3 bacterium</name>
    <dbReference type="NCBI Taxonomy" id="2364212"/>
    <lineage>
        <taxon>Bacteria</taxon>
        <taxon>Bacillati</taxon>
        <taxon>Chloroflexota</taxon>
        <taxon>Candidatus Thermofontia</taxon>
        <taxon>Candidatus Thermofonsia Clade 3</taxon>
    </lineage>
</organism>
<dbReference type="PROSITE" id="PS00211">
    <property type="entry name" value="ABC_TRANSPORTER_1"/>
    <property type="match status" value="1"/>
</dbReference>
<dbReference type="Proteomes" id="UP000230790">
    <property type="component" value="Unassembled WGS sequence"/>
</dbReference>
<gene>
    <name evidence="9" type="ORF">CUN48_14745</name>
</gene>
<dbReference type="PANTHER" id="PTHR48041:SF139">
    <property type="entry name" value="PROTEIN SCARLET"/>
    <property type="match status" value="1"/>
</dbReference>
<evidence type="ECO:0000256" key="1">
    <source>
        <dbReference type="ARBA" id="ARBA00004141"/>
    </source>
</evidence>